<dbReference type="AlphaFoldDB" id="A0A392W9D5"/>
<proteinExistence type="predicted"/>
<keyword evidence="2" id="KW-1185">Reference proteome</keyword>
<accession>A0A392W9D5</accession>
<feature type="non-terminal residue" evidence="1">
    <location>
        <position position="1"/>
    </location>
</feature>
<sequence length="67" mass="7531">VVQDPWPYGPPRKIARISGSKSCETSPLAMVRTVQRTPMPVAKVYLSPEIRKMNEVKEISSYNEVSP</sequence>
<feature type="non-terminal residue" evidence="1">
    <location>
        <position position="67"/>
    </location>
</feature>
<dbReference type="EMBL" id="LXQA011426792">
    <property type="protein sequence ID" value="MCI96876.1"/>
    <property type="molecule type" value="Genomic_DNA"/>
</dbReference>
<reference evidence="1 2" key="1">
    <citation type="journal article" date="2018" name="Front. Plant Sci.">
        <title>Red Clover (Trifolium pratense) and Zigzag Clover (T. medium) - A Picture of Genomic Similarities and Differences.</title>
        <authorList>
            <person name="Dluhosova J."/>
            <person name="Istvanek J."/>
            <person name="Nedelnik J."/>
            <person name="Repkova J."/>
        </authorList>
    </citation>
    <scope>NUCLEOTIDE SEQUENCE [LARGE SCALE GENOMIC DNA]</scope>
    <source>
        <strain evidence="2">cv. 10/8</strain>
        <tissue evidence="1">Leaf</tissue>
    </source>
</reference>
<evidence type="ECO:0000313" key="2">
    <source>
        <dbReference type="Proteomes" id="UP000265520"/>
    </source>
</evidence>
<dbReference type="Proteomes" id="UP000265520">
    <property type="component" value="Unassembled WGS sequence"/>
</dbReference>
<protein>
    <submittedName>
        <fullName evidence="1">Uncharacterized protein</fullName>
    </submittedName>
</protein>
<name>A0A392W9D5_9FABA</name>
<evidence type="ECO:0000313" key="1">
    <source>
        <dbReference type="EMBL" id="MCI96876.1"/>
    </source>
</evidence>
<comment type="caution">
    <text evidence="1">The sequence shown here is derived from an EMBL/GenBank/DDBJ whole genome shotgun (WGS) entry which is preliminary data.</text>
</comment>
<organism evidence="1 2">
    <name type="scientific">Trifolium medium</name>
    <dbReference type="NCBI Taxonomy" id="97028"/>
    <lineage>
        <taxon>Eukaryota</taxon>
        <taxon>Viridiplantae</taxon>
        <taxon>Streptophyta</taxon>
        <taxon>Embryophyta</taxon>
        <taxon>Tracheophyta</taxon>
        <taxon>Spermatophyta</taxon>
        <taxon>Magnoliopsida</taxon>
        <taxon>eudicotyledons</taxon>
        <taxon>Gunneridae</taxon>
        <taxon>Pentapetalae</taxon>
        <taxon>rosids</taxon>
        <taxon>fabids</taxon>
        <taxon>Fabales</taxon>
        <taxon>Fabaceae</taxon>
        <taxon>Papilionoideae</taxon>
        <taxon>50 kb inversion clade</taxon>
        <taxon>NPAAA clade</taxon>
        <taxon>Hologalegina</taxon>
        <taxon>IRL clade</taxon>
        <taxon>Trifolieae</taxon>
        <taxon>Trifolium</taxon>
    </lineage>
</organism>